<sequence length="71" mass="8321">LKLDQMIYNSNIIKKAIEEPNKQEEADLLEQTTLDLAKNIKYKLSDWVNNSLKCLIYELKLKNKVKEINLA</sequence>
<keyword evidence="2" id="KW-1185">Reference proteome</keyword>
<protein>
    <submittedName>
        <fullName evidence="1">22603_t:CDS:1</fullName>
    </submittedName>
</protein>
<gene>
    <name evidence="1" type="ORF">GMARGA_LOCUS39364</name>
</gene>
<dbReference type="Proteomes" id="UP000789901">
    <property type="component" value="Unassembled WGS sequence"/>
</dbReference>
<evidence type="ECO:0000313" key="2">
    <source>
        <dbReference type="Proteomes" id="UP000789901"/>
    </source>
</evidence>
<proteinExistence type="predicted"/>
<accession>A0ABN7X837</accession>
<feature type="non-terminal residue" evidence="1">
    <location>
        <position position="71"/>
    </location>
</feature>
<dbReference type="EMBL" id="CAJVQB010093453">
    <property type="protein sequence ID" value="CAG8848786.1"/>
    <property type="molecule type" value="Genomic_DNA"/>
</dbReference>
<comment type="caution">
    <text evidence="1">The sequence shown here is derived from an EMBL/GenBank/DDBJ whole genome shotgun (WGS) entry which is preliminary data.</text>
</comment>
<evidence type="ECO:0000313" key="1">
    <source>
        <dbReference type="EMBL" id="CAG8848786.1"/>
    </source>
</evidence>
<reference evidence="1 2" key="1">
    <citation type="submission" date="2021-06" db="EMBL/GenBank/DDBJ databases">
        <authorList>
            <person name="Kallberg Y."/>
            <person name="Tangrot J."/>
            <person name="Rosling A."/>
        </authorList>
    </citation>
    <scope>NUCLEOTIDE SEQUENCE [LARGE SCALE GENOMIC DNA]</scope>
    <source>
        <strain evidence="1 2">120-4 pot B 10/14</strain>
    </source>
</reference>
<name>A0ABN7X837_GIGMA</name>
<feature type="non-terminal residue" evidence="1">
    <location>
        <position position="1"/>
    </location>
</feature>
<organism evidence="1 2">
    <name type="scientific">Gigaspora margarita</name>
    <dbReference type="NCBI Taxonomy" id="4874"/>
    <lineage>
        <taxon>Eukaryota</taxon>
        <taxon>Fungi</taxon>
        <taxon>Fungi incertae sedis</taxon>
        <taxon>Mucoromycota</taxon>
        <taxon>Glomeromycotina</taxon>
        <taxon>Glomeromycetes</taxon>
        <taxon>Diversisporales</taxon>
        <taxon>Gigasporaceae</taxon>
        <taxon>Gigaspora</taxon>
    </lineage>
</organism>